<dbReference type="EMBL" id="JBJUIK010000009">
    <property type="protein sequence ID" value="KAL3518680.1"/>
    <property type="molecule type" value="Genomic_DNA"/>
</dbReference>
<feature type="domain" description="Retrotransposon gag" evidence="1">
    <location>
        <begin position="25"/>
        <end position="93"/>
    </location>
</feature>
<evidence type="ECO:0000313" key="2">
    <source>
        <dbReference type="EMBL" id="KAL3518680.1"/>
    </source>
</evidence>
<keyword evidence="3" id="KW-1185">Reference proteome</keyword>
<protein>
    <recommendedName>
        <fullName evidence="1">Retrotransposon gag domain-containing protein</fullName>
    </recommendedName>
</protein>
<evidence type="ECO:0000313" key="3">
    <source>
        <dbReference type="Proteomes" id="UP001630127"/>
    </source>
</evidence>
<dbReference type="PANTHER" id="PTHR33223">
    <property type="entry name" value="CCHC-TYPE DOMAIN-CONTAINING PROTEIN"/>
    <property type="match status" value="1"/>
</dbReference>
<dbReference type="Proteomes" id="UP001630127">
    <property type="component" value="Unassembled WGS sequence"/>
</dbReference>
<dbReference type="InterPro" id="IPR005162">
    <property type="entry name" value="Retrotrans_gag_dom"/>
</dbReference>
<accession>A0ABD2ZK34</accession>
<reference evidence="2 3" key="1">
    <citation type="submission" date="2024-11" db="EMBL/GenBank/DDBJ databases">
        <title>A near-complete genome assembly of Cinchona calisaya.</title>
        <authorList>
            <person name="Lian D.C."/>
            <person name="Zhao X.W."/>
            <person name="Wei L."/>
        </authorList>
    </citation>
    <scope>NUCLEOTIDE SEQUENCE [LARGE SCALE GENOMIC DNA]</scope>
    <source>
        <tissue evidence="2">Nenye</tissue>
    </source>
</reference>
<dbReference type="Pfam" id="PF03732">
    <property type="entry name" value="Retrotrans_gag"/>
    <property type="match status" value="1"/>
</dbReference>
<gene>
    <name evidence="2" type="ORF">ACH5RR_021269</name>
</gene>
<comment type="caution">
    <text evidence="2">The sequence shown here is derived from an EMBL/GenBank/DDBJ whole genome shotgun (WGS) entry which is preliminary data.</text>
</comment>
<sequence length="135" mass="15462">MQVVRNDSSRSGTKMAPGVVGELNRHFHDLAKSFLGHFRSKSILQKDTSHLMNIRQRSEESLSKFLDRFNDEVVQIKNVDERILVAAFCSGIKPGNFNAELAKRMPSSYSELLERASEFIRGEKSNKTKRELYDI</sequence>
<dbReference type="AlphaFoldDB" id="A0ABD2ZK34"/>
<dbReference type="PANTHER" id="PTHR33223:SF10">
    <property type="entry name" value="AMINOTRANSFERASE-LIKE PLANT MOBILE DOMAIN-CONTAINING PROTEIN"/>
    <property type="match status" value="1"/>
</dbReference>
<evidence type="ECO:0000259" key="1">
    <source>
        <dbReference type="Pfam" id="PF03732"/>
    </source>
</evidence>
<proteinExistence type="predicted"/>
<organism evidence="2 3">
    <name type="scientific">Cinchona calisaya</name>
    <dbReference type="NCBI Taxonomy" id="153742"/>
    <lineage>
        <taxon>Eukaryota</taxon>
        <taxon>Viridiplantae</taxon>
        <taxon>Streptophyta</taxon>
        <taxon>Embryophyta</taxon>
        <taxon>Tracheophyta</taxon>
        <taxon>Spermatophyta</taxon>
        <taxon>Magnoliopsida</taxon>
        <taxon>eudicotyledons</taxon>
        <taxon>Gunneridae</taxon>
        <taxon>Pentapetalae</taxon>
        <taxon>asterids</taxon>
        <taxon>lamiids</taxon>
        <taxon>Gentianales</taxon>
        <taxon>Rubiaceae</taxon>
        <taxon>Cinchonoideae</taxon>
        <taxon>Cinchoneae</taxon>
        <taxon>Cinchona</taxon>
    </lineage>
</organism>
<name>A0ABD2ZK34_9GENT</name>